<dbReference type="AlphaFoldDB" id="A0AAU7DM46"/>
<organism evidence="2">
    <name type="scientific">Telmatobacter sp. DSM 110680</name>
    <dbReference type="NCBI Taxonomy" id="3036704"/>
    <lineage>
        <taxon>Bacteria</taxon>
        <taxon>Pseudomonadati</taxon>
        <taxon>Acidobacteriota</taxon>
        <taxon>Terriglobia</taxon>
        <taxon>Terriglobales</taxon>
        <taxon>Acidobacteriaceae</taxon>
        <taxon>Telmatobacter</taxon>
    </lineage>
</organism>
<feature type="transmembrane region" description="Helical" evidence="1">
    <location>
        <begin position="6"/>
        <end position="24"/>
    </location>
</feature>
<dbReference type="RefSeq" id="WP_348264438.1">
    <property type="nucleotide sequence ID" value="NZ_CP121196.1"/>
</dbReference>
<feature type="transmembrane region" description="Helical" evidence="1">
    <location>
        <begin position="196"/>
        <end position="215"/>
    </location>
</feature>
<feature type="transmembrane region" description="Helical" evidence="1">
    <location>
        <begin position="276"/>
        <end position="297"/>
    </location>
</feature>
<gene>
    <name evidence="2" type="ORF">P8935_07870</name>
</gene>
<protein>
    <recommendedName>
        <fullName evidence="3">DUF2029 domain-containing protein</fullName>
    </recommendedName>
</protein>
<evidence type="ECO:0008006" key="3">
    <source>
        <dbReference type="Google" id="ProtNLM"/>
    </source>
</evidence>
<feature type="transmembrane region" description="Helical" evidence="1">
    <location>
        <begin position="168"/>
        <end position="184"/>
    </location>
</feature>
<feature type="transmembrane region" description="Helical" evidence="1">
    <location>
        <begin position="45"/>
        <end position="63"/>
    </location>
</feature>
<feature type="transmembrane region" description="Helical" evidence="1">
    <location>
        <begin position="221"/>
        <end position="240"/>
    </location>
</feature>
<evidence type="ECO:0000256" key="1">
    <source>
        <dbReference type="SAM" id="Phobius"/>
    </source>
</evidence>
<name>A0AAU7DM46_9BACT</name>
<proteinExistence type="predicted"/>
<keyword evidence="1" id="KW-0472">Membrane</keyword>
<feature type="transmembrane region" description="Helical" evidence="1">
    <location>
        <begin position="395"/>
        <end position="417"/>
    </location>
</feature>
<accession>A0AAU7DM46</accession>
<feature type="transmembrane region" description="Helical" evidence="1">
    <location>
        <begin position="357"/>
        <end position="375"/>
    </location>
</feature>
<reference evidence="2" key="1">
    <citation type="submission" date="2023-03" db="EMBL/GenBank/DDBJ databases">
        <title>Edaphobacter sp.</title>
        <authorList>
            <person name="Huber K.J."/>
            <person name="Papendorf J."/>
            <person name="Pilke C."/>
            <person name="Bunk B."/>
            <person name="Sproeer C."/>
            <person name="Pester M."/>
        </authorList>
    </citation>
    <scope>NUCLEOTIDE SEQUENCE</scope>
    <source>
        <strain evidence="2">DSM 110680</strain>
    </source>
</reference>
<dbReference type="EMBL" id="CP121196">
    <property type="protein sequence ID" value="XBH19222.1"/>
    <property type="molecule type" value="Genomic_DNA"/>
</dbReference>
<evidence type="ECO:0000313" key="2">
    <source>
        <dbReference type="EMBL" id="XBH19222.1"/>
    </source>
</evidence>
<feature type="transmembrane region" description="Helical" evidence="1">
    <location>
        <begin position="304"/>
        <end position="323"/>
    </location>
</feature>
<keyword evidence="1" id="KW-0812">Transmembrane</keyword>
<sequence length="435" mass="48676">MALRNLILRFALGGLMAALSFLIARSKLPEKLSGWDERQFDRSLVALYACSRFLIFIAAFFVFHQKPWADLVSFYVPQAHSAMQGLVPYRDFSTSYAPLNPYLDALLLRLHDSPLSILIFQIACDVVSVPFWIRFFRRCLNEATVRKAALLYLVQPLVIWEICLDGKNQGFISLLLAISFCAIARKEIVSGISLSLTWILVKILPVIFVPTLFMGARKRTIWLLSVAIPSVLVYGAFIAVRADVTWAVRKEGSLATPQNLPYLFGAVTGYNLPEGLLSLLAIIVVAFALIITIRIQLRTKDDPARLWIMALSVELILLAVMLMNKKSDTSYLGMCFFLLCAFAAFDADRGRRAMAGLYALLSLLALPIASFWYWPLNRESASQLHTLWVAGNRNAWIMMAMQSLLAVSYIGLMLGIVRTVRGRVKGLTPETIARG</sequence>
<keyword evidence="1" id="KW-1133">Transmembrane helix</keyword>
<feature type="transmembrane region" description="Helical" evidence="1">
    <location>
        <begin position="115"/>
        <end position="133"/>
    </location>
</feature>
<feature type="transmembrane region" description="Helical" evidence="1">
    <location>
        <begin position="329"/>
        <end position="345"/>
    </location>
</feature>